<evidence type="ECO:0000256" key="4">
    <source>
        <dbReference type="SAM" id="MobiDB-lite"/>
    </source>
</evidence>
<keyword evidence="3" id="KW-0560">Oxidoreductase</keyword>
<evidence type="ECO:0000313" key="6">
    <source>
        <dbReference type="Proteomes" id="UP000186583"/>
    </source>
</evidence>
<gene>
    <name evidence="5" type="ORF">CCHL11_07922</name>
</gene>
<dbReference type="PANTHER" id="PTHR24320:SF282">
    <property type="entry name" value="WW DOMAIN-CONTAINING OXIDOREDUCTASE"/>
    <property type="match status" value="1"/>
</dbReference>
<name>A0A1Q8S8G8_9PEZI</name>
<protein>
    <submittedName>
        <fullName evidence="5">Putative oxidoreductase C736.13-like protein 7</fullName>
    </submittedName>
</protein>
<reference evidence="5 6" key="1">
    <citation type="submission" date="2016-11" db="EMBL/GenBank/DDBJ databases">
        <title>Draft Genome Assembly of Colletotrichum chlorophyti a pathogen of herbaceous plants.</title>
        <authorList>
            <person name="Gan P."/>
            <person name="Narusaka M."/>
            <person name="Tsushima A."/>
            <person name="Narusaka Y."/>
            <person name="Takano Y."/>
            <person name="Shirasu K."/>
        </authorList>
    </citation>
    <scope>NUCLEOTIDE SEQUENCE [LARGE SCALE GENOMIC DNA]</scope>
    <source>
        <strain evidence="5 6">NTL11</strain>
    </source>
</reference>
<evidence type="ECO:0000313" key="5">
    <source>
        <dbReference type="EMBL" id="OLN97754.1"/>
    </source>
</evidence>
<dbReference type="EMBL" id="MPGH01000005">
    <property type="protein sequence ID" value="OLN97754.1"/>
    <property type="molecule type" value="Genomic_DNA"/>
</dbReference>
<dbReference type="InterPro" id="IPR002347">
    <property type="entry name" value="SDR_fam"/>
</dbReference>
<keyword evidence="2" id="KW-0521">NADP</keyword>
<keyword evidence="6" id="KW-1185">Reference proteome</keyword>
<dbReference type="SUPFAM" id="SSF51735">
    <property type="entry name" value="NAD(P)-binding Rossmann-fold domains"/>
    <property type="match status" value="1"/>
</dbReference>
<dbReference type="InterPro" id="IPR036291">
    <property type="entry name" value="NAD(P)-bd_dom_sf"/>
</dbReference>
<dbReference type="PRINTS" id="PR00081">
    <property type="entry name" value="GDHRDH"/>
</dbReference>
<evidence type="ECO:0000256" key="3">
    <source>
        <dbReference type="ARBA" id="ARBA00023002"/>
    </source>
</evidence>
<dbReference type="PANTHER" id="PTHR24320">
    <property type="entry name" value="RETINOL DEHYDROGENASE"/>
    <property type="match status" value="1"/>
</dbReference>
<comment type="caution">
    <text evidence="5">The sequence shown here is derived from an EMBL/GenBank/DDBJ whole genome shotgun (WGS) entry which is preliminary data.</text>
</comment>
<evidence type="ECO:0000256" key="1">
    <source>
        <dbReference type="ARBA" id="ARBA00006484"/>
    </source>
</evidence>
<dbReference type="Pfam" id="PF00106">
    <property type="entry name" value="adh_short"/>
    <property type="match status" value="1"/>
</dbReference>
<accession>A0A1Q8S8G8</accession>
<dbReference type="GO" id="GO:0016491">
    <property type="term" value="F:oxidoreductase activity"/>
    <property type="evidence" value="ECO:0007669"/>
    <property type="project" value="UniProtKB-KW"/>
</dbReference>
<feature type="compositionally biased region" description="Polar residues" evidence="4">
    <location>
        <begin position="381"/>
        <end position="391"/>
    </location>
</feature>
<proteinExistence type="inferred from homology"/>
<feature type="region of interest" description="Disordered" evidence="4">
    <location>
        <begin position="380"/>
        <end position="399"/>
    </location>
</feature>
<sequence>MSYSKHTWTPARDIPSLDGKVILITGGSNGIGRQSAIDLAKHKPAEIWIAACSTPGAEAVITAIGKIDASVSAKFLEMDLTSFASIRNAARQFLAAASRLDILLLNAGVINVPVGSTTEQSYDMHFGTNHVGHALLLNLLVPLLRTTAGTVIDSDVRVIFVSSLAHRFPPTGGLNFESFKPPTGGAGLSSNALYGQRKLANVLYAREVAARYPQWTTASVHPGAVMTDLHKEKSDNWMMKVFQKAVLPFIGVDVEEGAKSQLWAATAEGVVSGEYYDPVGVARKGSALSKDKSLAKRLWEWTEKEFGGRIALTFPTKRGLRPRYIKNIILSVSFDLRKPNLSFGRVYITNLTRTKVGDTMARFCRLSPVRLVPQALRGASANATSAPTSKSRSSHHRIF</sequence>
<dbReference type="Proteomes" id="UP000186583">
    <property type="component" value="Unassembled WGS sequence"/>
</dbReference>
<dbReference type="Gene3D" id="3.40.50.720">
    <property type="entry name" value="NAD(P)-binding Rossmann-like Domain"/>
    <property type="match status" value="1"/>
</dbReference>
<comment type="similarity">
    <text evidence="1">Belongs to the short-chain dehydrogenases/reductases (SDR) family.</text>
</comment>
<dbReference type="AlphaFoldDB" id="A0A1Q8S8G8"/>
<dbReference type="OrthoDB" id="191139at2759"/>
<organism evidence="5 6">
    <name type="scientific">Colletotrichum chlorophyti</name>
    <dbReference type="NCBI Taxonomy" id="708187"/>
    <lineage>
        <taxon>Eukaryota</taxon>
        <taxon>Fungi</taxon>
        <taxon>Dikarya</taxon>
        <taxon>Ascomycota</taxon>
        <taxon>Pezizomycotina</taxon>
        <taxon>Sordariomycetes</taxon>
        <taxon>Hypocreomycetidae</taxon>
        <taxon>Glomerellales</taxon>
        <taxon>Glomerellaceae</taxon>
        <taxon>Colletotrichum</taxon>
    </lineage>
</organism>
<evidence type="ECO:0000256" key="2">
    <source>
        <dbReference type="ARBA" id="ARBA00022857"/>
    </source>
</evidence>
<dbReference type="STRING" id="708187.A0A1Q8S8G8"/>